<protein>
    <submittedName>
        <fullName evidence="2">Uncharacterized protein</fullName>
    </submittedName>
</protein>
<organism evidence="2 3">
    <name type="scientific">[Candida] subhashii</name>
    <dbReference type="NCBI Taxonomy" id="561895"/>
    <lineage>
        <taxon>Eukaryota</taxon>
        <taxon>Fungi</taxon>
        <taxon>Dikarya</taxon>
        <taxon>Ascomycota</taxon>
        <taxon>Saccharomycotina</taxon>
        <taxon>Pichiomycetes</taxon>
        <taxon>Debaryomycetaceae</taxon>
        <taxon>Spathaspora</taxon>
    </lineage>
</organism>
<keyword evidence="3" id="KW-1185">Reference proteome</keyword>
<keyword evidence="1" id="KW-0812">Transmembrane</keyword>
<dbReference type="PANTHER" id="PTHR28019:SF2">
    <property type="entry name" value="CELL MEMBRANE PROTEIN YLR413W-RELATED"/>
    <property type="match status" value="1"/>
</dbReference>
<reference evidence="2 3" key="1">
    <citation type="journal article" date="2021" name="DNA Res.">
        <title>Genome analysis of Candida subhashii reveals its hybrid nature and dual mitochondrial genome conformations.</title>
        <authorList>
            <person name="Mixao V."/>
            <person name="Hegedusova E."/>
            <person name="Saus E."/>
            <person name="Pryszcz L.P."/>
            <person name="Cillingova A."/>
            <person name="Nosek J."/>
            <person name="Gabaldon T."/>
        </authorList>
    </citation>
    <scope>NUCLEOTIDE SEQUENCE [LARGE SCALE GENOMIC DNA]</scope>
    <source>
        <strain evidence="2 3">CBS 10753</strain>
    </source>
</reference>
<dbReference type="InterPro" id="IPR052413">
    <property type="entry name" value="SUR7_domain"/>
</dbReference>
<dbReference type="Pfam" id="PF06687">
    <property type="entry name" value="SUR7"/>
    <property type="match status" value="1"/>
</dbReference>
<dbReference type="InterPro" id="IPR009571">
    <property type="entry name" value="SUR7/Rim9-like_fungi"/>
</dbReference>
<keyword evidence="1" id="KW-1133">Transmembrane helix</keyword>
<feature type="transmembrane region" description="Helical" evidence="1">
    <location>
        <begin position="225"/>
        <end position="249"/>
    </location>
</feature>
<dbReference type="GO" id="GO:0005886">
    <property type="term" value="C:plasma membrane"/>
    <property type="evidence" value="ECO:0007669"/>
    <property type="project" value="InterPro"/>
</dbReference>
<dbReference type="EMBL" id="JAGSYN010000223">
    <property type="protein sequence ID" value="KAG7661270.1"/>
    <property type="molecule type" value="Genomic_DNA"/>
</dbReference>
<dbReference type="RefSeq" id="XP_049261503.1">
    <property type="nucleotide sequence ID" value="XM_049409313.1"/>
</dbReference>
<dbReference type="AlphaFoldDB" id="A0A8J5QMQ1"/>
<feature type="transmembrane region" description="Helical" evidence="1">
    <location>
        <begin position="261"/>
        <end position="283"/>
    </location>
</feature>
<evidence type="ECO:0000313" key="2">
    <source>
        <dbReference type="EMBL" id="KAG7661270.1"/>
    </source>
</evidence>
<name>A0A8J5QMQ1_9ASCO</name>
<dbReference type="GeneID" id="73472066"/>
<dbReference type="GO" id="GO:0031505">
    <property type="term" value="P:fungal-type cell wall organization"/>
    <property type="evidence" value="ECO:0007669"/>
    <property type="project" value="TreeGrafter"/>
</dbReference>
<evidence type="ECO:0000256" key="1">
    <source>
        <dbReference type="SAM" id="Phobius"/>
    </source>
</evidence>
<dbReference type="PANTHER" id="PTHR28019">
    <property type="entry name" value="CELL MEMBRANE PROTEIN YLR413W-RELATED"/>
    <property type="match status" value="1"/>
</dbReference>
<dbReference type="GO" id="GO:0051285">
    <property type="term" value="C:cell cortex of cell tip"/>
    <property type="evidence" value="ECO:0007669"/>
    <property type="project" value="TreeGrafter"/>
</dbReference>
<sequence length="368" mass="41062">MLYNGFRFTLIFLSLACTILTIFALAGSYANKSYLTDSYLINFHLAGLNLNQVIDINKFTKRDDTTTTGTTTTAATTAPGYYTTIPAAIQDLFATVTPQQLGIADVYSVSYWGYCRGALLEPEQEYNSNLGSYFYNFDNSNVNWTWCSDPKPGFFFDPIDIMQIELTRAIEGIVVDAQSEAITQLTITSKSEIKVLIDNITPERLNLPGHLQSDLTRLNTLTKSAFSIMVTVAVLSFVSTVIQILGYFFSPEKCCLSFLNFLFEFSISLLSFTGSVIVTAVYVKVRGLANKEATDYGIKAFLSINFYAFTWSATMVANLVVFVNLLGHCCGMFGTGRKHYRMVKTDGGYEHGKHEEKHEKHHDTTDSD</sequence>
<dbReference type="Proteomes" id="UP000694255">
    <property type="component" value="Unassembled WGS sequence"/>
</dbReference>
<proteinExistence type="predicted"/>
<gene>
    <name evidence="2" type="ORF">J8A68_005266</name>
</gene>
<keyword evidence="1" id="KW-0472">Membrane</keyword>
<evidence type="ECO:0000313" key="3">
    <source>
        <dbReference type="Proteomes" id="UP000694255"/>
    </source>
</evidence>
<comment type="caution">
    <text evidence="2">The sequence shown here is derived from an EMBL/GenBank/DDBJ whole genome shotgun (WGS) entry which is preliminary data.</text>
</comment>
<feature type="transmembrane region" description="Helical" evidence="1">
    <location>
        <begin position="309"/>
        <end position="334"/>
    </location>
</feature>
<accession>A0A8J5QMQ1</accession>
<dbReference type="OrthoDB" id="4480814at2759"/>